<name>A0AAW1QA92_9CHLO</name>
<organism evidence="1 2">
    <name type="scientific">Apatococcus lobatus</name>
    <dbReference type="NCBI Taxonomy" id="904363"/>
    <lineage>
        <taxon>Eukaryota</taxon>
        <taxon>Viridiplantae</taxon>
        <taxon>Chlorophyta</taxon>
        <taxon>core chlorophytes</taxon>
        <taxon>Trebouxiophyceae</taxon>
        <taxon>Chlorellales</taxon>
        <taxon>Chlorellaceae</taxon>
        <taxon>Apatococcus</taxon>
    </lineage>
</organism>
<accession>A0AAW1QA92</accession>
<gene>
    <name evidence="1" type="ORF">WJX74_000730</name>
</gene>
<keyword evidence="2" id="KW-1185">Reference proteome</keyword>
<dbReference type="Proteomes" id="UP001438707">
    <property type="component" value="Unassembled WGS sequence"/>
</dbReference>
<protein>
    <submittedName>
        <fullName evidence="1">Uncharacterized protein</fullName>
    </submittedName>
</protein>
<proteinExistence type="predicted"/>
<comment type="caution">
    <text evidence="1">The sequence shown here is derived from an EMBL/GenBank/DDBJ whole genome shotgun (WGS) entry which is preliminary data.</text>
</comment>
<dbReference type="AlphaFoldDB" id="A0AAW1QA92"/>
<sequence>MAGGPSRSPALIRKPFWRSLLVRRWSGHTRGFDKTVPDLAGVLRGVSWGRMQVSMATHCGRETGACSRRF</sequence>
<evidence type="ECO:0000313" key="1">
    <source>
        <dbReference type="EMBL" id="KAK9819099.1"/>
    </source>
</evidence>
<dbReference type="EMBL" id="JALJOS010000050">
    <property type="protein sequence ID" value="KAK9819099.1"/>
    <property type="molecule type" value="Genomic_DNA"/>
</dbReference>
<evidence type="ECO:0000313" key="2">
    <source>
        <dbReference type="Proteomes" id="UP001438707"/>
    </source>
</evidence>
<reference evidence="1 2" key="1">
    <citation type="journal article" date="2024" name="Nat. Commun.">
        <title>Phylogenomics reveals the evolutionary origins of lichenization in chlorophyte algae.</title>
        <authorList>
            <person name="Puginier C."/>
            <person name="Libourel C."/>
            <person name="Otte J."/>
            <person name="Skaloud P."/>
            <person name="Haon M."/>
            <person name="Grisel S."/>
            <person name="Petersen M."/>
            <person name="Berrin J.G."/>
            <person name="Delaux P.M."/>
            <person name="Dal Grande F."/>
            <person name="Keller J."/>
        </authorList>
    </citation>
    <scope>NUCLEOTIDE SEQUENCE [LARGE SCALE GENOMIC DNA]</scope>
    <source>
        <strain evidence="1 2">SAG 2145</strain>
    </source>
</reference>